<dbReference type="InterPro" id="IPR004500">
    <property type="entry name" value="Pro-tRNA-synth_IIa_bac-type"/>
</dbReference>
<gene>
    <name evidence="8" type="primary">proS</name>
    <name evidence="10" type="ORF">LEP48_07620</name>
</gene>
<comment type="catalytic activity">
    <reaction evidence="7 8">
        <text>tRNA(Pro) + L-proline + ATP = L-prolyl-tRNA(Pro) + AMP + diphosphate</text>
        <dbReference type="Rhea" id="RHEA:14305"/>
        <dbReference type="Rhea" id="RHEA-COMP:9700"/>
        <dbReference type="Rhea" id="RHEA-COMP:9702"/>
        <dbReference type="ChEBI" id="CHEBI:30616"/>
        <dbReference type="ChEBI" id="CHEBI:33019"/>
        <dbReference type="ChEBI" id="CHEBI:60039"/>
        <dbReference type="ChEBI" id="CHEBI:78442"/>
        <dbReference type="ChEBI" id="CHEBI:78532"/>
        <dbReference type="ChEBI" id="CHEBI:456215"/>
        <dbReference type="EC" id="6.1.1.15"/>
    </reaction>
</comment>
<dbReference type="InterPro" id="IPR045864">
    <property type="entry name" value="aa-tRNA-synth_II/BPL/LPL"/>
</dbReference>
<evidence type="ECO:0000256" key="7">
    <source>
        <dbReference type="ARBA" id="ARBA00047671"/>
    </source>
</evidence>
<dbReference type="Pfam" id="PF03129">
    <property type="entry name" value="HGTP_anticodon"/>
    <property type="match status" value="1"/>
</dbReference>
<evidence type="ECO:0000259" key="9">
    <source>
        <dbReference type="PROSITE" id="PS50862"/>
    </source>
</evidence>
<dbReference type="PANTHER" id="PTHR42753:SF2">
    <property type="entry name" value="PROLINE--TRNA LIGASE"/>
    <property type="match status" value="1"/>
</dbReference>
<keyword evidence="2 8" id="KW-0436">Ligase</keyword>
<evidence type="ECO:0000313" key="11">
    <source>
        <dbReference type="Proteomes" id="UP001319870"/>
    </source>
</evidence>
<reference evidence="10 11" key="1">
    <citation type="submission" date="2021-09" db="EMBL/GenBank/DDBJ databases">
        <title>Isoptericola luteus sp. nov., a novel bacterium isolated from Harbin, the capital city of Heilongjiang province.</title>
        <authorList>
            <person name="Li J."/>
        </authorList>
    </citation>
    <scope>NUCLEOTIDE SEQUENCE [LARGE SCALE GENOMIC DNA]</scope>
    <source>
        <strain evidence="10 11">NEAU-Y5</strain>
    </source>
</reference>
<dbReference type="Proteomes" id="UP001319870">
    <property type="component" value="Unassembled WGS sequence"/>
</dbReference>
<accession>A0ABS7ZFZ3</accession>
<evidence type="ECO:0000256" key="6">
    <source>
        <dbReference type="ARBA" id="ARBA00023146"/>
    </source>
</evidence>
<keyword evidence="6 8" id="KW-0030">Aminoacyl-tRNA synthetase</keyword>
<dbReference type="PRINTS" id="PR01046">
    <property type="entry name" value="TRNASYNTHPRO"/>
</dbReference>
<evidence type="ECO:0000256" key="2">
    <source>
        <dbReference type="ARBA" id="ARBA00022598"/>
    </source>
</evidence>
<dbReference type="PANTHER" id="PTHR42753">
    <property type="entry name" value="MITOCHONDRIAL RIBOSOME PROTEIN L39/PROLYL-TRNA LIGASE FAMILY MEMBER"/>
    <property type="match status" value="1"/>
</dbReference>
<keyword evidence="11" id="KW-1185">Reference proteome</keyword>
<dbReference type="InterPro" id="IPR036621">
    <property type="entry name" value="Anticodon-bd_dom_sf"/>
</dbReference>
<evidence type="ECO:0000256" key="5">
    <source>
        <dbReference type="ARBA" id="ARBA00022917"/>
    </source>
</evidence>
<comment type="subcellular location">
    <subcellularLocation>
        <location evidence="8">Cytoplasm</location>
    </subcellularLocation>
</comment>
<dbReference type="SUPFAM" id="SSF52954">
    <property type="entry name" value="Class II aaRS ABD-related"/>
    <property type="match status" value="1"/>
</dbReference>
<dbReference type="Gene3D" id="3.40.50.800">
    <property type="entry name" value="Anticodon-binding domain"/>
    <property type="match status" value="1"/>
</dbReference>
<dbReference type="InterPro" id="IPR023717">
    <property type="entry name" value="Pro-tRNA-Synthase_IIa_type1"/>
</dbReference>
<comment type="function">
    <text evidence="8">Catalyzes the attachment of proline to tRNA(Pro) in a two-step reaction: proline is first activated by ATP to form Pro-AMP and then transferred to the acceptor end of tRNA(Pro). As ProRS can inadvertently accommodate and process non-cognate amino acids such as alanine and cysteine, to avoid such errors it has two additional distinct editing activities against alanine. One activity is designated as 'pretransfer' editing and involves the tRNA(Pro)-independent hydrolysis of activated Ala-AMP. The other activity is designated 'posttransfer' editing and involves deacylation of mischarged Ala-tRNA(Pro). The misacylated Cys-tRNA(Pro) is not edited by ProRS.</text>
</comment>
<evidence type="ECO:0000256" key="1">
    <source>
        <dbReference type="ARBA" id="ARBA00022490"/>
    </source>
</evidence>
<dbReference type="CDD" id="cd00779">
    <property type="entry name" value="ProRS_core_prok"/>
    <property type="match status" value="1"/>
</dbReference>
<dbReference type="SUPFAM" id="SSF55681">
    <property type="entry name" value="Class II aaRS and biotin synthetases"/>
    <property type="match status" value="1"/>
</dbReference>
<dbReference type="InterPro" id="IPR002314">
    <property type="entry name" value="aa-tRNA-synt_IIb"/>
</dbReference>
<proteinExistence type="inferred from homology"/>
<keyword evidence="3 8" id="KW-0547">Nucleotide-binding</keyword>
<comment type="caution">
    <text evidence="10">The sequence shown here is derived from an EMBL/GenBank/DDBJ whole genome shotgun (WGS) entry which is preliminary data.</text>
</comment>
<dbReference type="InterPro" id="IPR002316">
    <property type="entry name" value="Pro-tRNA-ligase_IIa"/>
</dbReference>
<sequence length="598" mass="64569">MSIVSARQGDLLRLSTLFVRTLREDPADAEVASHRLLVRAGYIRRAAPGIYTWLPLGLRVLAKVEAIVREEMDAIGAQEVHFPALLPREPYEATGRWTEYGPNLFRLQDRKQADYLLAPTHEEMFTLLVKDLYSSYKDLPLSLYQIQTKYRDEARPRAGLIRGREFIMKDSYSFDVDDAGLDASYAKHRAAYQRIFDRLGFEYVIVSAHAGAMGGSRSEEFLAKSEIGEDTYVECLACGYAANVEAARTPVPEAVPFDDAPAAHVEDTPGTPTIDSLVDVLNERFGRADRPWQAADTLKNVLFRLTFPDGSTEGIAIGVPGDREVDVKRMEAAFYPAEFAPFGEEDFAAHPTLAKGYIGPGALGEESASKVRYLIDPRVVDGTSWVTGADEAGKHVIGLVAGRDFTADGTIEVAEVRPGDPCPNGDGVLTTARGIEMGHVFQLGRKFAEALDLKVLDVNGKAVTVTMGSYGVGVTRAVAAVAEGNHDAKGLAWPAHVAPAHVHLVATGKGTEVFEAAEKVAAGLVAEGVEVIYDDRPKVSPGVKFADAELLGVPLVVVVGRGLADGMVEVRPRAGEPEQLPVGGVVAHVVQRVEDLLA</sequence>
<dbReference type="SUPFAM" id="SSF55826">
    <property type="entry name" value="YbaK/ProRS associated domain"/>
    <property type="match status" value="1"/>
</dbReference>
<dbReference type="PROSITE" id="PS50862">
    <property type="entry name" value="AA_TRNA_LIGASE_II"/>
    <property type="match status" value="1"/>
</dbReference>
<protein>
    <recommendedName>
        <fullName evidence="8">Proline--tRNA ligase</fullName>
        <ecNumber evidence="8">6.1.1.15</ecNumber>
    </recommendedName>
    <alternativeName>
        <fullName evidence="8">Prolyl-tRNA synthetase</fullName>
        <shortName evidence="8">ProRS</shortName>
    </alternativeName>
</protein>
<dbReference type="NCBIfam" id="NF006625">
    <property type="entry name" value="PRK09194.1"/>
    <property type="match status" value="1"/>
</dbReference>
<comment type="subunit">
    <text evidence="8">Homodimer.</text>
</comment>
<name>A0ABS7ZFZ3_9MICO</name>
<dbReference type="EMBL" id="JAIXCQ010000004">
    <property type="protein sequence ID" value="MCA5893226.1"/>
    <property type="molecule type" value="Genomic_DNA"/>
</dbReference>
<feature type="domain" description="Aminoacyl-transfer RNA synthetases class-II family profile" evidence="9">
    <location>
        <begin position="44"/>
        <end position="494"/>
    </location>
</feature>
<dbReference type="InterPro" id="IPR004154">
    <property type="entry name" value="Anticodon-bd"/>
</dbReference>
<dbReference type="InterPro" id="IPR007214">
    <property type="entry name" value="YbaK/aa-tRNA-synth-assoc-dom"/>
</dbReference>
<keyword evidence="5 8" id="KW-0648">Protein biosynthesis</keyword>
<comment type="domain">
    <text evidence="8">Consists of three domains: the N-terminal catalytic domain, the editing domain and the C-terminal anticodon-binding domain.</text>
</comment>
<dbReference type="Pfam" id="PF00587">
    <property type="entry name" value="tRNA-synt_2b"/>
    <property type="match status" value="1"/>
</dbReference>
<keyword evidence="1 8" id="KW-0963">Cytoplasm</keyword>
<evidence type="ECO:0000256" key="3">
    <source>
        <dbReference type="ARBA" id="ARBA00022741"/>
    </source>
</evidence>
<evidence type="ECO:0000313" key="10">
    <source>
        <dbReference type="EMBL" id="MCA5893226.1"/>
    </source>
</evidence>
<dbReference type="Gene3D" id="3.30.930.10">
    <property type="entry name" value="Bira Bifunctional Protein, Domain 2"/>
    <property type="match status" value="2"/>
</dbReference>
<dbReference type="NCBIfam" id="TIGR00409">
    <property type="entry name" value="proS_fam_II"/>
    <property type="match status" value="1"/>
</dbReference>
<dbReference type="Gene3D" id="3.90.960.10">
    <property type="entry name" value="YbaK/aminoacyl-tRNA synthetase-associated domain"/>
    <property type="match status" value="1"/>
</dbReference>
<dbReference type="RefSeq" id="WP_225564993.1">
    <property type="nucleotide sequence ID" value="NZ_JAIXCQ010000004.1"/>
</dbReference>
<comment type="similarity">
    <text evidence="8">Belongs to the class-II aminoacyl-tRNA synthetase family. ProS type 1 subfamily.</text>
</comment>
<dbReference type="InterPro" id="IPR036754">
    <property type="entry name" value="YbaK/aa-tRNA-synt-asso_dom_sf"/>
</dbReference>
<dbReference type="InterPro" id="IPR006195">
    <property type="entry name" value="aa-tRNA-synth_II"/>
</dbReference>
<evidence type="ECO:0000256" key="8">
    <source>
        <dbReference type="HAMAP-Rule" id="MF_01569"/>
    </source>
</evidence>
<dbReference type="HAMAP" id="MF_01569">
    <property type="entry name" value="Pro_tRNA_synth_type1"/>
    <property type="match status" value="1"/>
</dbReference>
<dbReference type="Pfam" id="PF04073">
    <property type="entry name" value="tRNA_edit"/>
    <property type="match status" value="1"/>
</dbReference>
<keyword evidence="4 8" id="KW-0067">ATP-binding</keyword>
<dbReference type="InterPro" id="IPR033730">
    <property type="entry name" value="ProRS_core_prok"/>
</dbReference>
<dbReference type="EC" id="6.1.1.15" evidence="8"/>
<organism evidence="10 11">
    <name type="scientific">Isoptericola luteus</name>
    <dbReference type="NCBI Taxonomy" id="2879484"/>
    <lineage>
        <taxon>Bacteria</taxon>
        <taxon>Bacillati</taxon>
        <taxon>Actinomycetota</taxon>
        <taxon>Actinomycetes</taxon>
        <taxon>Micrococcales</taxon>
        <taxon>Promicromonosporaceae</taxon>
        <taxon>Isoptericola</taxon>
    </lineage>
</organism>
<dbReference type="GO" id="GO:0004827">
    <property type="term" value="F:proline-tRNA ligase activity"/>
    <property type="evidence" value="ECO:0007669"/>
    <property type="project" value="UniProtKB-EC"/>
</dbReference>
<dbReference type="InterPro" id="IPR050062">
    <property type="entry name" value="Pro-tRNA_synthetase"/>
</dbReference>
<evidence type="ECO:0000256" key="4">
    <source>
        <dbReference type="ARBA" id="ARBA00022840"/>
    </source>
</evidence>